<reference evidence="2 3" key="1">
    <citation type="submission" date="2019-01" db="EMBL/GenBank/DDBJ databases">
        <title>Mucilaginibacter antarcticum sp. nov., isolated from antarctic soil.</title>
        <authorList>
            <person name="Yan Y.-Q."/>
            <person name="Du Z.-J."/>
        </authorList>
    </citation>
    <scope>NUCLEOTIDE SEQUENCE [LARGE SCALE GENOMIC DNA]</scope>
    <source>
        <strain evidence="2 3">F01003</strain>
    </source>
</reference>
<evidence type="ECO:0000313" key="2">
    <source>
        <dbReference type="EMBL" id="RWY49318.1"/>
    </source>
</evidence>
<dbReference type="RefSeq" id="WP_128535390.1">
    <property type="nucleotide sequence ID" value="NZ_SBIW01000008.1"/>
</dbReference>
<feature type="chain" id="PRO_5019461283" evidence="1">
    <location>
        <begin position="21"/>
        <end position="341"/>
    </location>
</feature>
<dbReference type="OrthoDB" id="581689at2"/>
<dbReference type="Proteomes" id="UP000286701">
    <property type="component" value="Unassembled WGS sequence"/>
</dbReference>
<accession>A0A444MKC0</accession>
<protein>
    <submittedName>
        <fullName evidence="2">Uncharacterized protein</fullName>
    </submittedName>
</protein>
<dbReference type="EMBL" id="SBIW01000008">
    <property type="protein sequence ID" value="RWY49318.1"/>
    <property type="molecule type" value="Genomic_DNA"/>
</dbReference>
<organism evidence="2 3">
    <name type="scientific">Mucilaginibacter gilvus</name>
    <dbReference type="NCBI Taxonomy" id="2305909"/>
    <lineage>
        <taxon>Bacteria</taxon>
        <taxon>Pseudomonadati</taxon>
        <taxon>Bacteroidota</taxon>
        <taxon>Sphingobacteriia</taxon>
        <taxon>Sphingobacteriales</taxon>
        <taxon>Sphingobacteriaceae</taxon>
        <taxon>Mucilaginibacter</taxon>
    </lineage>
</organism>
<proteinExistence type="predicted"/>
<name>A0A444MKC0_9SPHI</name>
<comment type="caution">
    <text evidence="2">The sequence shown here is derived from an EMBL/GenBank/DDBJ whole genome shotgun (WGS) entry which is preliminary data.</text>
</comment>
<sequence length="341" mass="37565">MKLNLPVKSLLLALALTVSAAVCWELFLRSKGLKPNFDDGPELWANSRAMVYQPSNKATVFIGSSRIKYDLDIPTWESATKTQAVQLAMVGSSPRALLTNLANDPEFKGRLVVDITEVLFFSQSPRLAISPMAGINYYTKRTPAQAASFAVDKYLEANLVMLNQDFYSLNGLLTHLYVPNRMGVYAGLDFPVGFGETAYSRQTAMSAAFLADTNRINKVRGIWGFVAKMDPTPPVTGKALDVILASVKQDVDKIKARGGDVVFLRTPSSGPFFMGESMGYPRAKYWDRLIVTTGCKGVFFKDYPALANLVCPEFSHLKPSDAVVYTNGMIAALKQQTDWKL</sequence>
<keyword evidence="3" id="KW-1185">Reference proteome</keyword>
<dbReference type="AlphaFoldDB" id="A0A444MKC0"/>
<feature type="signal peptide" evidence="1">
    <location>
        <begin position="1"/>
        <end position="20"/>
    </location>
</feature>
<keyword evidence="1" id="KW-0732">Signal</keyword>
<evidence type="ECO:0000313" key="3">
    <source>
        <dbReference type="Proteomes" id="UP000286701"/>
    </source>
</evidence>
<evidence type="ECO:0000256" key="1">
    <source>
        <dbReference type="SAM" id="SignalP"/>
    </source>
</evidence>
<gene>
    <name evidence="2" type="ORF">EPL05_18075</name>
</gene>